<comment type="caution">
    <text evidence="3">The sequence shown here is derived from an EMBL/GenBank/DDBJ whole genome shotgun (WGS) entry which is preliminary data.</text>
</comment>
<dbReference type="Proteomes" id="UP000231139">
    <property type="component" value="Unassembled WGS sequence"/>
</dbReference>
<dbReference type="EMBL" id="PCWK01000037">
    <property type="protein sequence ID" value="PIR02455.1"/>
    <property type="molecule type" value="Genomic_DNA"/>
</dbReference>
<reference evidence="3 4" key="1">
    <citation type="submission" date="2017-09" db="EMBL/GenBank/DDBJ databases">
        <title>Depth-based differentiation of microbial function through sediment-hosted aquifers and enrichment of novel symbionts in the deep terrestrial subsurface.</title>
        <authorList>
            <person name="Probst A.J."/>
            <person name="Ladd B."/>
            <person name="Jarett J.K."/>
            <person name="Geller-Mcgrath D.E."/>
            <person name="Sieber C.M."/>
            <person name="Emerson J.B."/>
            <person name="Anantharaman K."/>
            <person name="Thomas B.C."/>
            <person name="Malmstrom R."/>
            <person name="Stieglmeier M."/>
            <person name="Klingl A."/>
            <person name="Woyke T."/>
            <person name="Ryan C.M."/>
            <person name="Banfield J.F."/>
        </authorList>
    </citation>
    <scope>NUCLEOTIDE SEQUENCE [LARGE SCALE GENOMIC DNA]</scope>
    <source>
        <strain evidence="3">CG11_big_fil_rev_8_21_14_0_20_35_11</strain>
    </source>
</reference>
<accession>A0A2H0N2W5</accession>
<gene>
    <name evidence="3" type="ORF">COV62_01435</name>
</gene>
<proteinExistence type="predicted"/>
<feature type="transmembrane region" description="Helical" evidence="1">
    <location>
        <begin position="7"/>
        <end position="26"/>
    </location>
</feature>
<sequence>MKKSAKIILLIVLVLIIAGVLVWKFLSANPSGLPENQRVFEIPVQFEEMSYKKVLLYYYNPEKDKDETGNIQCSRDGLVEIEREIPVTKTPIQDTIKLLLKGKENLAQEEIGQGITTEYPLEGLSLTEVNFKEDGTLLLKFDDTLSKTLGGSCRVGILWFQIEATAKQFPGVKKVQFLPEELFQP</sequence>
<feature type="domain" description="GerMN" evidence="2">
    <location>
        <begin position="56"/>
        <end position="178"/>
    </location>
</feature>
<protein>
    <recommendedName>
        <fullName evidence="2">GerMN domain-containing protein</fullName>
    </recommendedName>
</protein>
<dbReference type="AlphaFoldDB" id="A0A2H0N2W5"/>
<evidence type="ECO:0000259" key="2">
    <source>
        <dbReference type="Pfam" id="PF10646"/>
    </source>
</evidence>
<evidence type="ECO:0000313" key="3">
    <source>
        <dbReference type="EMBL" id="PIR02455.1"/>
    </source>
</evidence>
<keyword evidence="1" id="KW-1133">Transmembrane helix</keyword>
<name>A0A2H0N2W5_9BACT</name>
<keyword evidence="1" id="KW-0812">Transmembrane</keyword>
<organism evidence="3 4">
    <name type="scientific">Candidatus Nealsonbacteria bacterium CG11_big_fil_rev_8_21_14_0_20_35_11</name>
    <dbReference type="NCBI Taxonomy" id="1974713"/>
    <lineage>
        <taxon>Bacteria</taxon>
        <taxon>Candidatus Nealsoniibacteriota</taxon>
    </lineage>
</organism>
<evidence type="ECO:0000256" key="1">
    <source>
        <dbReference type="SAM" id="Phobius"/>
    </source>
</evidence>
<dbReference type="Pfam" id="PF10646">
    <property type="entry name" value="Germane"/>
    <property type="match status" value="1"/>
</dbReference>
<keyword evidence="1" id="KW-0472">Membrane</keyword>
<dbReference type="InterPro" id="IPR019606">
    <property type="entry name" value="GerMN"/>
</dbReference>
<evidence type="ECO:0000313" key="4">
    <source>
        <dbReference type="Proteomes" id="UP000231139"/>
    </source>
</evidence>